<evidence type="ECO:0000313" key="8">
    <source>
        <dbReference type="EMBL" id="RVU35381.1"/>
    </source>
</evidence>
<keyword evidence="4" id="KW-0732">Signal</keyword>
<gene>
    <name evidence="8" type="ORF">EOE67_14495</name>
</gene>
<dbReference type="InterPro" id="IPR058646">
    <property type="entry name" value="CzcB_N"/>
</dbReference>
<comment type="similarity">
    <text evidence="1">Belongs to the membrane fusion protein (MFP) (TC 8.A.1) family.</text>
</comment>
<dbReference type="PANTHER" id="PTHR30097:SF4">
    <property type="entry name" value="SLR6042 PROTEIN"/>
    <property type="match status" value="1"/>
</dbReference>
<sequence length="430" mass="46667">MTFSFYFNKFSFKKSIATLIFSVAVFAVVLSSFTGVAGAGEHDDHGEAHTEEAAKGPHGGRLLSKDNFAVEVSIYETGVEPELRLYFYQDQQPIPAADVKTKLQASVTLNRLGEAAETINFTPELDYLLGDQIIREPHSFEVEVDVSYQGKSYDWHYDSFEGRTVLSERSVAKAAIELEQAGAGQIRTQLHLFGVVAAIPEQQYQVGAAYSGIVQNIAVKVGDQVKKGQILAQLQNPATLKNYSIIAPAAGEVTATFVNVGSKVSEQSIVEISDLSSVYVEMSAFPGDTEQLKIGDAFAVKDLHGHQSAQSSINYIAPQMTGGHIARARGVIANNDGHWRPGMHVKTDVTVATVDAPMVIKKSALQQWNDKTVIFIRVGDTFEIRMPELGRADDTQVEVLSGVPVGAIYATSNSFILKADVMKSGASHDH</sequence>
<dbReference type="AlphaFoldDB" id="A0A437QLI7"/>
<dbReference type="GO" id="GO:0015679">
    <property type="term" value="P:plasma membrane copper ion transport"/>
    <property type="evidence" value="ECO:0007669"/>
    <property type="project" value="TreeGrafter"/>
</dbReference>
<comment type="caution">
    <text evidence="8">The sequence shown here is derived from an EMBL/GenBank/DDBJ whole genome shotgun (WGS) entry which is preliminary data.</text>
</comment>
<dbReference type="Pfam" id="PF25975">
    <property type="entry name" value="CzcB_C"/>
    <property type="match status" value="1"/>
</dbReference>
<evidence type="ECO:0000259" key="6">
    <source>
        <dbReference type="Pfam" id="PF25971"/>
    </source>
</evidence>
<evidence type="ECO:0000256" key="4">
    <source>
        <dbReference type="SAM" id="SignalP"/>
    </source>
</evidence>
<dbReference type="RefSeq" id="WP_127700055.1">
    <property type="nucleotide sequence ID" value="NZ_SACS01000016.1"/>
</dbReference>
<evidence type="ECO:0000259" key="7">
    <source>
        <dbReference type="Pfam" id="PF25975"/>
    </source>
</evidence>
<dbReference type="PANTHER" id="PTHR30097">
    <property type="entry name" value="CATION EFFLUX SYSTEM PROTEIN CUSB"/>
    <property type="match status" value="1"/>
</dbReference>
<dbReference type="SUPFAM" id="SSF51230">
    <property type="entry name" value="Single hybrid motif"/>
    <property type="match status" value="1"/>
</dbReference>
<keyword evidence="9" id="KW-1185">Reference proteome</keyword>
<accession>A0A437QLI7</accession>
<protein>
    <submittedName>
        <fullName evidence="8">Biotin/lipoyl-binding protein</fullName>
    </submittedName>
</protein>
<dbReference type="Gene3D" id="2.40.50.100">
    <property type="match status" value="1"/>
</dbReference>
<evidence type="ECO:0000256" key="3">
    <source>
        <dbReference type="SAM" id="MobiDB-lite"/>
    </source>
</evidence>
<dbReference type="GO" id="GO:0046914">
    <property type="term" value="F:transition metal ion binding"/>
    <property type="evidence" value="ECO:0007669"/>
    <property type="project" value="TreeGrafter"/>
</dbReference>
<evidence type="ECO:0000259" key="5">
    <source>
        <dbReference type="Pfam" id="PF25917"/>
    </source>
</evidence>
<dbReference type="EMBL" id="SACS01000016">
    <property type="protein sequence ID" value="RVU35381.1"/>
    <property type="molecule type" value="Genomic_DNA"/>
</dbReference>
<feature type="chain" id="PRO_5019196403" evidence="4">
    <location>
        <begin position="40"/>
        <end position="430"/>
    </location>
</feature>
<name>A0A437QLI7_9GAMM</name>
<dbReference type="GO" id="GO:0060003">
    <property type="term" value="P:copper ion export"/>
    <property type="evidence" value="ECO:0007669"/>
    <property type="project" value="TreeGrafter"/>
</dbReference>
<dbReference type="CDD" id="cd06850">
    <property type="entry name" value="biotinyl_domain"/>
    <property type="match status" value="1"/>
</dbReference>
<evidence type="ECO:0000256" key="2">
    <source>
        <dbReference type="ARBA" id="ARBA00022448"/>
    </source>
</evidence>
<dbReference type="InterPro" id="IPR011053">
    <property type="entry name" value="Single_hybrid_motif"/>
</dbReference>
<dbReference type="Pfam" id="PF25971">
    <property type="entry name" value="CzcB_N"/>
    <property type="match status" value="1"/>
</dbReference>
<feature type="domain" description="CzcB-like C-terminal circularly permuted SH3-like" evidence="7">
    <location>
        <begin position="359"/>
        <end position="418"/>
    </location>
</feature>
<organism evidence="8 9">
    <name type="scientific">Rheinheimera riviphila</name>
    <dbReference type="NCBI Taxonomy" id="1834037"/>
    <lineage>
        <taxon>Bacteria</taxon>
        <taxon>Pseudomonadati</taxon>
        <taxon>Pseudomonadota</taxon>
        <taxon>Gammaproteobacteria</taxon>
        <taxon>Chromatiales</taxon>
        <taxon>Chromatiaceae</taxon>
        <taxon>Rheinheimera</taxon>
    </lineage>
</organism>
<dbReference type="Gene3D" id="2.40.420.20">
    <property type="match status" value="1"/>
</dbReference>
<feature type="compositionally biased region" description="Basic and acidic residues" evidence="3">
    <location>
        <begin position="41"/>
        <end position="55"/>
    </location>
</feature>
<evidence type="ECO:0000256" key="1">
    <source>
        <dbReference type="ARBA" id="ARBA00009477"/>
    </source>
</evidence>
<dbReference type="OrthoDB" id="9768185at2"/>
<feature type="domain" description="CzcB N-terminal" evidence="6">
    <location>
        <begin position="60"/>
        <end position="155"/>
    </location>
</feature>
<dbReference type="InterPro" id="IPR051909">
    <property type="entry name" value="MFP_Cation_Efflux"/>
</dbReference>
<reference evidence="8 9" key="1">
    <citation type="submission" date="2019-01" db="EMBL/GenBank/DDBJ databases">
        <authorList>
            <person name="Chen W.-M."/>
        </authorList>
    </citation>
    <scope>NUCLEOTIDE SEQUENCE [LARGE SCALE GENOMIC DNA]</scope>
    <source>
        <strain evidence="8 9">KYPC3</strain>
    </source>
</reference>
<dbReference type="Proteomes" id="UP000283077">
    <property type="component" value="Unassembled WGS sequence"/>
</dbReference>
<dbReference type="GO" id="GO:0030288">
    <property type="term" value="C:outer membrane-bounded periplasmic space"/>
    <property type="evidence" value="ECO:0007669"/>
    <property type="project" value="TreeGrafter"/>
</dbReference>
<feature type="domain" description="Multidrug resistance protein MdtA-like barrel-sandwich hybrid" evidence="5">
    <location>
        <begin position="205"/>
        <end position="266"/>
    </location>
</feature>
<dbReference type="InterPro" id="IPR058649">
    <property type="entry name" value="CzcB_C"/>
</dbReference>
<keyword evidence="2" id="KW-0813">Transport</keyword>
<feature type="signal peptide" evidence="4">
    <location>
        <begin position="1"/>
        <end position="39"/>
    </location>
</feature>
<dbReference type="InterPro" id="IPR058625">
    <property type="entry name" value="MdtA-like_BSH"/>
</dbReference>
<evidence type="ECO:0000313" key="9">
    <source>
        <dbReference type="Proteomes" id="UP000283077"/>
    </source>
</evidence>
<proteinExistence type="inferred from homology"/>
<feature type="region of interest" description="Disordered" evidence="3">
    <location>
        <begin position="41"/>
        <end position="60"/>
    </location>
</feature>
<dbReference type="Pfam" id="PF25917">
    <property type="entry name" value="BSH_RND"/>
    <property type="match status" value="1"/>
</dbReference>